<protein>
    <submittedName>
        <fullName evidence="1">Uncharacterized protein</fullName>
    </submittedName>
</protein>
<organism evidence="1 2">
    <name type="scientific">Asticcacaulis biprosthecium C19</name>
    <dbReference type="NCBI Taxonomy" id="715226"/>
    <lineage>
        <taxon>Bacteria</taxon>
        <taxon>Pseudomonadati</taxon>
        <taxon>Pseudomonadota</taxon>
        <taxon>Alphaproteobacteria</taxon>
        <taxon>Caulobacterales</taxon>
        <taxon>Caulobacteraceae</taxon>
        <taxon>Asticcacaulis</taxon>
    </lineage>
</organism>
<dbReference type="AlphaFoldDB" id="F4QJ24"/>
<dbReference type="STRING" id="715226.ABI_15270"/>
<reference evidence="2" key="1">
    <citation type="submission" date="2011-03" db="EMBL/GenBank/DDBJ databases">
        <title>Draft genome sequence of Brevundimonas diminuta.</title>
        <authorList>
            <person name="Brown P.J.B."/>
            <person name="Buechlein A."/>
            <person name="Hemmerich C."/>
            <person name="Brun Y.V."/>
        </authorList>
    </citation>
    <scope>NUCLEOTIDE SEQUENCE [LARGE SCALE GENOMIC DNA]</scope>
    <source>
        <strain evidence="2">C19</strain>
    </source>
</reference>
<gene>
    <name evidence="1" type="ORF">ABI_15270</name>
</gene>
<evidence type="ECO:0000313" key="2">
    <source>
        <dbReference type="Proteomes" id="UP000006512"/>
    </source>
</evidence>
<dbReference type="EMBL" id="GL883077">
    <property type="protein sequence ID" value="EGF93087.1"/>
    <property type="molecule type" value="Genomic_DNA"/>
</dbReference>
<dbReference type="OrthoDB" id="9835480at2"/>
<accession>F4QJ24</accession>
<name>F4QJ24_9CAUL</name>
<dbReference type="HOGENOM" id="CLU_2314345_0_0_5"/>
<evidence type="ECO:0000313" key="1">
    <source>
        <dbReference type="EMBL" id="EGF93087.1"/>
    </source>
</evidence>
<keyword evidence="2" id="KW-1185">Reference proteome</keyword>
<dbReference type="Proteomes" id="UP000006512">
    <property type="component" value="Unassembled WGS sequence"/>
</dbReference>
<sequence>MQAITAEQGHIRAHPIFVVKEKRPAAFIALRCIKTMPEHGLVFGDIYGGAPSTRGGGQHRHAGNATFLVRVGQGKPQDISANLFEPVNPERRYLWPGLN</sequence>
<proteinExistence type="predicted"/>
<dbReference type="RefSeq" id="WP_006272275.1">
    <property type="nucleotide sequence ID" value="NZ_GL883077.1"/>
</dbReference>